<dbReference type="EMBL" id="JAUSTZ010000003">
    <property type="protein sequence ID" value="MDQ0225298.1"/>
    <property type="molecule type" value="Genomic_DNA"/>
</dbReference>
<organism evidence="2 3">
    <name type="scientific">Metabacillus niabensis</name>
    <dbReference type="NCBI Taxonomy" id="324854"/>
    <lineage>
        <taxon>Bacteria</taxon>
        <taxon>Bacillati</taxon>
        <taxon>Bacillota</taxon>
        <taxon>Bacilli</taxon>
        <taxon>Bacillales</taxon>
        <taxon>Bacillaceae</taxon>
        <taxon>Metabacillus</taxon>
    </lineage>
</organism>
<evidence type="ECO:0000313" key="3">
    <source>
        <dbReference type="Proteomes" id="UP001232245"/>
    </source>
</evidence>
<dbReference type="RefSeq" id="WP_233452117.1">
    <property type="nucleotide sequence ID" value="NZ_CADEPK010000012.1"/>
</dbReference>
<sequence>MKHTKKLVIGSISTMLLLGGCVSVENSKENTNSNSTETTEKDNQDERYVSVQDYTGEGYMPRNGEETDKIAKDHKEEISEAVQKFFIDTYKTEVKVHNVVGSQDAATVFVESVGVPHFYTYAVVPIDKKNNEVKLDRVFTQEGQVEDAIKGGLYYQIFKEEFAQLDNYIEELVSKGEVIGRTTESLENVGGVGFMTPYYFISTSIHDVALEKLYKTYMENPNIDINELKEVFESSNFEPKRLTISVQLYMSEKNEQPSEEIFNQLCKDIEVLQNIPKGSYSVTLNDNLIDKLTAIGIKDNSLEIIDPNYIVRE</sequence>
<reference evidence="2 3" key="1">
    <citation type="submission" date="2023-07" db="EMBL/GenBank/DDBJ databases">
        <title>Genomic Encyclopedia of Type Strains, Phase IV (KMG-IV): sequencing the most valuable type-strain genomes for metagenomic binning, comparative biology and taxonomic classification.</title>
        <authorList>
            <person name="Goeker M."/>
        </authorList>
    </citation>
    <scope>NUCLEOTIDE SEQUENCE [LARGE SCALE GENOMIC DNA]</scope>
    <source>
        <strain evidence="2 3">DSM 17723</strain>
    </source>
</reference>
<accession>A0ABT9YZ69</accession>
<dbReference type="Proteomes" id="UP001232245">
    <property type="component" value="Unassembled WGS sequence"/>
</dbReference>
<dbReference type="InterPro" id="IPR012873">
    <property type="entry name" value="DUF1672"/>
</dbReference>
<evidence type="ECO:0008006" key="4">
    <source>
        <dbReference type="Google" id="ProtNLM"/>
    </source>
</evidence>
<keyword evidence="3" id="KW-1185">Reference proteome</keyword>
<comment type="caution">
    <text evidence="2">The sequence shown here is derived from an EMBL/GenBank/DDBJ whole genome shotgun (WGS) entry which is preliminary data.</text>
</comment>
<protein>
    <recommendedName>
        <fullName evidence="4">DUF1672 family protein</fullName>
    </recommendedName>
</protein>
<feature type="compositionally biased region" description="Low complexity" evidence="1">
    <location>
        <begin position="26"/>
        <end position="37"/>
    </location>
</feature>
<proteinExistence type="predicted"/>
<dbReference type="PROSITE" id="PS51257">
    <property type="entry name" value="PROKAR_LIPOPROTEIN"/>
    <property type="match status" value="1"/>
</dbReference>
<evidence type="ECO:0000256" key="1">
    <source>
        <dbReference type="SAM" id="MobiDB-lite"/>
    </source>
</evidence>
<feature type="region of interest" description="Disordered" evidence="1">
    <location>
        <begin position="26"/>
        <end position="45"/>
    </location>
</feature>
<dbReference type="Pfam" id="PF07901">
    <property type="entry name" value="DUF1672"/>
    <property type="match status" value="1"/>
</dbReference>
<name>A0ABT9YZ69_9BACI</name>
<evidence type="ECO:0000313" key="2">
    <source>
        <dbReference type="EMBL" id="MDQ0225298.1"/>
    </source>
</evidence>
<gene>
    <name evidence="2" type="ORF">J2S02_001642</name>
</gene>